<feature type="transmembrane region" description="Helical" evidence="1">
    <location>
        <begin position="6"/>
        <end position="27"/>
    </location>
</feature>
<evidence type="ECO:0000313" key="3">
    <source>
        <dbReference type="Proteomes" id="UP001597391"/>
    </source>
</evidence>
<dbReference type="InterPro" id="IPR031596">
    <property type="entry name" value="MaAIMP_sms"/>
</dbReference>
<dbReference type="RefSeq" id="WP_377465911.1">
    <property type="nucleotide sequence ID" value="NZ_JBHUOP010000002.1"/>
</dbReference>
<comment type="caution">
    <text evidence="2">The sequence shown here is derived from an EMBL/GenBank/DDBJ whole genome shotgun (WGS) entry which is preliminary data.</text>
</comment>
<evidence type="ECO:0000256" key="1">
    <source>
        <dbReference type="SAM" id="Phobius"/>
    </source>
</evidence>
<evidence type="ECO:0000313" key="2">
    <source>
        <dbReference type="EMBL" id="MFD2840191.1"/>
    </source>
</evidence>
<reference evidence="3" key="1">
    <citation type="journal article" date="2019" name="Int. J. Syst. Evol. Microbiol.">
        <title>The Global Catalogue of Microorganisms (GCM) 10K type strain sequencing project: providing services to taxonomists for standard genome sequencing and annotation.</title>
        <authorList>
            <consortium name="The Broad Institute Genomics Platform"/>
            <consortium name="The Broad Institute Genome Sequencing Center for Infectious Disease"/>
            <person name="Wu L."/>
            <person name="Ma J."/>
        </authorList>
    </citation>
    <scope>NUCLEOTIDE SEQUENCE [LARGE SCALE GENOMIC DNA]</scope>
    <source>
        <strain evidence="3">KCTC 33576</strain>
    </source>
</reference>
<dbReference type="Proteomes" id="UP001597391">
    <property type="component" value="Unassembled WGS sequence"/>
</dbReference>
<keyword evidence="1" id="KW-0812">Transmembrane</keyword>
<keyword evidence="1" id="KW-1133">Transmembrane helix</keyword>
<keyword evidence="1" id="KW-0472">Membrane</keyword>
<keyword evidence="3" id="KW-1185">Reference proteome</keyword>
<protein>
    <submittedName>
        <fullName evidence="2">Methionine/alanine import family NSS transporter small subunit</fullName>
    </submittedName>
</protein>
<dbReference type="Pfam" id="PF16951">
    <property type="entry name" value="MaAIMP_sms"/>
    <property type="match status" value="1"/>
</dbReference>
<gene>
    <name evidence="2" type="ORF">ACFSYH_06370</name>
</gene>
<sequence>MNASAIIMLIASTVLLWGGLVASIVHLNSFNRSDKD</sequence>
<dbReference type="NCBIfam" id="NF033493">
    <property type="entry name" value="MetS_like_NSS"/>
    <property type="match status" value="1"/>
</dbReference>
<organism evidence="2 3">
    <name type="scientific">Populibacterium corticicola</name>
    <dbReference type="NCBI Taxonomy" id="1812826"/>
    <lineage>
        <taxon>Bacteria</taxon>
        <taxon>Bacillati</taxon>
        <taxon>Actinomycetota</taxon>
        <taxon>Actinomycetes</taxon>
        <taxon>Micrococcales</taxon>
        <taxon>Jonesiaceae</taxon>
        <taxon>Populibacterium</taxon>
    </lineage>
</organism>
<accession>A0ABW5XG30</accession>
<name>A0ABW5XG30_9MICO</name>
<dbReference type="EMBL" id="JBHUOP010000002">
    <property type="protein sequence ID" value="MFD2840191.1"/>
    <property type="molecule type" value="Genomic_DNA"/>
</dbReference>
<proteinExistence type="predicted"/>